<keyword evidence="3" id="KW-1185">Reference proteome</keyword>
<accession>A0A9C7PXN4</accession>
<dbReference type="SUPFAM" id="SSF53187">
    <property type="entry name" value="Zn-dependent exopeptidases"/>
    <property type="match status" value="1"/>
</dbReference>
<evidence type="ECO:0000313" key="2">
    <source>
        <dbReference type="EMBL" id="GJQ11382.1"/>
    </source>
</evidence>
<sequence>MSKLEESKDHIFPNSIFRAKGHDQNLEVARGKRSSAEKHTKEVESFVGKHVELSRSAPVSQGFLFHSLKTVSPKTSTTSTSEVAIGTDDKLPVYEVYYPHSSRRAPVVMDSPHSGRYYPADFGSATPISKLRWGEDAYVDELILGAVDSGAIVLYALFPRCYIDVNRFPNDIDVELVDGEWPETLAVSEKTKKGLGLLRKYVVPGVRVYQRKLSVAEVQYRLEHYYRAYHRELQRQLENTFQEFGTVFHIDFHSMKSKGNKMTPDTEGTRRPDMVVGNLRGKSAGPEFTSVVVDTLQDLGYRISLNEPYAGAAILRMYGNPRQGRHSIQIEINRELYLDEKKVRRIPGKFERLRDDLSILFRRVCAWANAHRSPHSNQPGIRRVLSSDDMSLLEDGGGFCDDSDTDWENGIEQEDSESQLEDGFEMD</sequence>
<evidence type="ECO:0008006" key="4">
    <source>
        <dbReference type="Google" id="ProtNLM"/>
    </source>
</evidence>
<dbReference type="InterPro" id="IPR007709">
    <property type="entry name" value="N-FG_amidohydro"/>
</dbReference>
<name>A0A9C7PXN4_9RHOD</name>
<dbReference type="OrthoDB" id="10266494at2759"/>
<reference evidence="2" key="2">
    <citation type="submission" date="2022-01" db="EMBL/GenBank/DDBJ databases">
        <authorList>
            <person name="Hirooka S."/>
            <person name="Miyagishima S.Y."/>
        </authorList>
    </citation>
    <scope>NUCLEOTIDE SEQUENCE</scope>
    <source>
        <strain evidence="2">NBRC 102759</strain>
    </source>
</reference>
<organism evidence="2 3">
    <name type="scientific">Galdieria partita</name>
    <dbReference type="NCBI Taxonomy" id="83374"/>
    <lineage>
        <taxon>Eukaryota</taxon>
        <taxon>Rhodophyta</taxon>
        <taxon>Bangiophyceae</taxon>
        <taxon>Galdieriales</taxon>
        <taxon>Galdieriaceae</taxon>
        <taxon>Galdieria</taxon>
    </lineage>
</organism>
<evidence type="ECO:0000256" key="1">
    <source>
        <dbReference type="SAM" id="MobiDB-lite"/>
    </source>
</evidence>
<feature type="region of interest" description="Disordered" evidence="1">
    <location>
        <begin position="394"/>
        <end position="427"/>
    </location>
</feature>
<dbReference type="EMBL" id="BQMJ01000023">
    <property type="protein sequence ID" value="GJQ11382.1"/>
    <property type="molecule type" value="Genomic_DNA"/>
</dbReference>
<dbReference type="Gene3D" id="3.40.630.40">
    <property type="entry name" value="Zn-dependent exopeptidases"/>
    <property type="match status" value="1"/>
</dbReference>
<proteinExistence type="predicted"/>
<evidence type="ECO:0000313" key="3">
    <source>
        <dbReference type="Proteomes" id="UP001061958"/>
    </source>
</evidence>
<dbReference type="AlphaFoldDB" id="A0A9C7PXN4"/>
<reference evidence="2" key="1">
    <citation type="journal article" date="2022" name="Proc. Natl. Acad. Sci. U.S.A.">
        <title>Life cycle and functional genomics of the unicellular red alga Galdieria for elucidating algal and plant evolution and industrial use.</title>
        <authorList>
            <person name="Hirooka S."/>
            <person name="Itabashi T."/>
            <person name="Ichinose T.M."/>
            <person name="Onuma R."/>
            <person name="Fujiwara T."/>
            <person name="Yamashita S."/>
            <person name="Jong L.W."/>
            <person name="Tomita R."/>
            <person name="Iwane A.H."/>
            <person name="Miyagishima S.Y."/>
        </authorList>
    </citation>
    <scope>NUCLEOTIDE SEQUENCE</scope>
    <source>
        <strain evidence="2">NBRC 102759</strain>
    </source>
</reference>
<comment type="caution">
    <text evidence="2">The sequence shown here is derived from an EMBL/GenBank/DDBJ whole genome shotgun (WGS) entry which is preliminary data.</text>
</comment>
<dbReference type="Proteomes" id="UP001061958">
    <property type="component" value="Unassembled WGS sequence"/>
</dbReference>
<gene>
    <name evidence="2" type="ORF">GpartN1_g3173.t1</name>
</gene>
<dbReference type="Pfam" id="PF05013">
    <property type="entry name" value="FGase"/>
    <property type="match status" value="1"/>
</dbReference>
<protein>
    <recommendedName>
        <fullName evidence="4">N-formylglutamate amidohydrolase</fullName>
    </recommendedName>
</protein>
<feature type="compositionally biased region" description="Acidic residues" evidence="1">
    <location>
        <begin position="401"/>
        <end position="427"/>
    </location>
</feature>